<feature type="transmembrane region" description="Helical" evidence="1">
    <location>
        <begin position="78"/>
        <end position="97"/>
    </location>
</feature>
<dbReference type="SMR" id="A2D7V0"/>
<reference evidence="2" key="1">
    <citation type="submission" date="2006-10" db="EMBL/GenBank/DDBJ databases">
        <authorList>
            <person name="Amadeo P."/>
            <person name="Zhao Q."/>
            <person name="Wortman J."/>
            <person name="Fraser-Liggett C."/>
            <person name="Carlton J."/>
        </authorList>
    </citation>
    <scope>NUCLEOTIDE SEQUENCE</scope>
    <source>
        <strain evidence="2">G3</strain>
    </source>
</reference>
<evidence type="ECO:0000313" key="3">
    <source>
        <dbReference type="Proteomes" id="UP000001542"/>
    </source>
</evidence>
<dbReference type="InParanoid" id="A2D7V0"/>
<accession>A2D7V0</accession>
<proteinExistence type="predicted"/>
<evidence type="ECO:0000313" key="2">
    <source>
        <dbReference type="EMBL" id="EAY23383.1"/>
    </source>
</evidence>
<keyword evidence="3" id="KW-1185">Reference proteome</keyword>
<keyword evidence="1" id="KW-0812">Transmembrane</keyword>
<keyword evidence="1" id="KW-0472">Membrane</keyword>
<dbReference type="KEGG" id="tva:5468918"/>
<dbReference type="Proteomes" id="UP000001542">
    <property type="component" value="Unassembled WGS sequence"/>
</dbReference>
<dbReference type="EMBL" id="DS113178">
    <property type="protein sequence ID" value="EAY23383.1"/>
    <property type="molecule type" value="Genomic_DNA"/>
</dbReference>
<dbReference type="AlphaFoldDB" id="A2D7V0"/>
<protein>
    <recommendedName>
        <fullName evidence="4">Man1/Src1 C-terminal domain-containing protein</fullName>
    </recommendedName>
</protein>
<gene>
    <name evidence="2" type="ORF">TVAG_070460</name>
</gene>
<reference evidence="2" key="2">
    <citation type="journal article" date="2007" name="Science">
        <title>Draft genome sequence of the sexually transmitted pathogen Trichomonas vaginalis.</title>
        <authorList>
            <person name="Carlton J.M."/>
            <person name="Hirt R.P."/>
            <person name="Silva J.C."/>
            <person name="Delcher A.L."/>
            <person name="Schatz M."/>
            <person name="Zhao Q."/>
            <person name="Wortman J.R."/>
            <person name="Bidwell S.L."/>
            <person name="Alsmark U.C.M."/>
            <person name="Besteiro S."/>
            <person name="Sicheritz-Ponten T."/>
            <person name="Noel C.J."/>
            <person name="Dacks J.B."/>
            <person name="Foster P.G."/>
            <person name="Simillion C."/>
            <person name="Van de Peer Y."/>
            <person name="Miranda-Saavedra D."/>
            <person name="Barton G.J."/>
            <person name="Westrop G.D."/>
            <person name="Mueller S."/>
            <person name="Dessi D."/>
            <person name="Fiori P.L."/>
            <person name="Ren Q."/>
            <person name="Paulsen I."/>
            <person name="Zhang H."/>
            <person name="Bastida-Corcuera F.D."/>
            <person name="Simoes-Barbosa A."/>
            <person name="Brown M.T."/>
            <person name="Hayes R.D."/>
            <person name="Mukherjee M."/>
            <person name="Okumura C.Y."/>
            <person name="Schneider R."/>
            <person name="Smith A.J."/>
            <person name="Vanacova S."/>
            <person name="Villalvazo M."/>
            <person name="Haas B.J."/>
            <person name="Pertea M."/>
            <person name="Feldblyum T.V."/>
            <person name="Utterback T.R."/>
            <person name="Shu C.L."/>
            <person name="Osoegawa K."/>
            <person name="de Jong P.J."/>
            <person name="Hrdy I."/>
            <person name="Horvathova L."/>
            <person name="Zubacova Z."/>
            <person name="Dolezal P."/>
            <person name="Malik S.B."/>
            <person name="Logsdon J.M. Jr."/>
            <person name="Henze K."/>
            <person name="Gupta A."/>
            <person name="Wang C.C."/>
            <person name="Dunne R.L."/>
            <person name="Upcroft J.A."/>
            <person name="Upcroft P."/>
            <person name="White O."/>
            <person name="Salzberg S.L."/>
            <person name="Tang P."/>
            <person name="Chiu C.-H."/>
            <person name="Lee Y.-S."/>
            <person name="Embley T.M."/>
            <person name="Coombs G.H."/>
            <person name="Mottram J.C."/>
            <person name="Tachezy J."/>
            <person name="Fraser-Liggett C.M."/>
            <person name="Johnson P.J."/>
        </authorList>
    </citation>
    <scope>NUCLEOTIDE SEQUENCE [LARGE SCALE GENOMIC DNA]</scope>
    <source>
        <strain evidence="2">G3</strain>
    </source>
</reference>
<evidence type="ECO:0008006" key="4">
    <source>
        <dbReference type="Google" id="ProtNLM"/>
    </source>
</evidence>
<feature type="transmembrane region" description="Helical" evidence="1">
    <location>
        <begin position="228"/>
        <end position="245"/>
    </location>
</feature>
<dbReference type="VEuPathDB" id="TrichDB:TVAGG3_1044980"/>
<sequence length="325" mass="37723">MSNLHPNWDDIDSNSREQLIQMLRELEVPYFASATMKELKLILQNRLDPTNKDIQRQVRLIFTESRYKKRTSISIKTIRILLIISIAIIGFFTFNYITRPLPYCTGSEKTGTCRPCPQLAKCSAYKAKCVSGYYLSDLGCYPTRYKKIFALANRGAKFVHRRDGDCLEHKDLLTIENFNILFPDVNTSIYSEFPKFNIKISNGTIKSTKPQVTYVCQVINAMERNPNIVGPIAIIILTILAYTIWKTQHEKDKAIARDLAKLAHKILATADKQIYIYDMKVQLRAKYRSIDRIWKTIVKYIENDSHVIVGVMGARHDTYWKWNHE</sequence>
<organism evidence="2 3">
    <name type="scientific">Trichomonas vaginalis (strain ATCC PRA-98 / G3)</name>
    <dbReference type="NCBI Taxonomy" id="412133"/>
    <lineage>
        <taxon>Eukaryota</taxon>
        <taxon>Metamonada</taxon>
        <taxon>Parabasalia</taxon>
        <taxon>Trichomonadida</taxon>
        <taxon>Trichomonadidae</taxon>
        <taxon>Trichomonas</taxon>
    </lineage>
</organism>
<dbReference type="VEuPathDB" id="TrichDB:TVAG_070460"/>
<evidence type="ECO:0000256" key="1">
    <source>
        <dbReference type="SAM" id="Phobius"/>
    </source>
</evidence>
<dbReference type="RefSeq" id="XP_001584369.1">
    <property type="nucleotide sequence ID" value="XM_001584319.1"/>
</dbReference>
<keyword evidence="1" id="KW-1133">Transmembrane helix</keyword>
<dbReference type="OrthoDB" id="10479680at2759"/>
<name>A2D7V0_TRIV3</name>